<dbReference type="PANTHER" id="PTHR24185">
    <property type="entry name" value="CALCIUM-INDEPENDENT PHOSPHOLIPASE A2-GAMMA"/>
    <property type="match status" value="1"/>
</dbReference>
<dbReference type="Proteomes" id="UP001166286">
    <property type="component" value="Unassembled WGS sequence"/>
</dbReference>
<dbReference type="GO" id="GO:0047499">
    <property type="term" value="F:calcium-independent phospholipase A2 activity"/>
    <property type="evidence" value="ECO:0007669"/>
    <property type="project" value="TreeGrafter"/>
</dbReference>
<evidence type="ECO:0000256" key="2">
    <source>
        <dbReference type="ARBA" id="ARBA00022963"/>
    </source>
</evidence>
<sequence length="322" mass="36440">MPNQPVNLPREGRTLRVLSLHAGGIRTLYTIRVLKRLMAEFDKTRPPTEGKSQPCDVFDMIGGVETGGLLALMLGRLQISLDDCETKFKYLCEKIYQPRRQNQSRQELTSEVFLPAVKEICGGQYSTEMVRLRNTYISCRVCVILKCSESGPYSWDILSTYTRDVEDVSHPNRKDADVWRVAAATTATVGQFEPQLLSEFAEGLGSWHPDRSLADPVDFVAREVKAEFPGVGALFINIGSGVSDRRWTQLTSTNNFFRDNPKVVEGEISINHTQLLGRFPAYSFSNWNEMEDKVTNFMSRDDINQEIVEYARKLSEACPPQI</sequence>
<dbReference type="GO" id="GO:0016042">
    <property type="term" value="P:lipid catabolic process"/>
    <property type="evidence" value="ECO:0007669"/>
    <property type="project" value="UniProtKB-KW"/>
</dbReference>
<keyword evidence="2" id="KW-0442">Lipid degradation</keyword>
<comment type="caution">
    <text evidence="4">Lacks conserved residue(s) required for the propagation of feature annotation.</text>
</comment>
<evidence type="ECO:0000313" key="7">
    <source>
        <dbReference type="Proteomes" id="UP001166286"/>
    </source>
</evidence>
<dbReference type="PROSITE" id="PS51635">
    <property type="entry name" value="PNPLA"/>
    <property type="match status" value="1"/>
</dbReference>
<dbReference type="Gene3D" id="3.40.1090.10">
    <property type="entry name" value="Cytosolic phospholipase A2 catalytic domain"/>
    <property type="match status" value="1"/>
</dbReference>
<keyword evidence="1" id="KW-0378">Hydrolase</keyword>
<organism evidence="6 7">
    <name type="scientific">Cladonia borealis</name>
    <dbReference type="NCBI Taxonomy" id="184061"/>
    <lineage>
        <taxon>Eukaryota</taxon>
        <taxon>Fungi</taxon>
        <taxon>Dikarya</taxon>
        <taxon>Ascomycota</taxon>
        <taxon>Pezizomycotina</taxon>
        <taxon>Lecanoromycetes</taxon>
        <taxon>OSLEUM clade</taxon>
        <taxon>Lecanoromycetidae</taxon>
        <taxon>Lecanorales</taxon>
        <taxon>Lecanorineae</taxon>
        <taxon>Cladoniaceae</taxon>
        <taxon>Cladonia</taxon>
    </lineage>
</organism>
<reference evidence="6" key="1">
    <citation type="submission" date="2023-03" db="EMBL/GenBank/DDBJ databases">
        <title>Complete genome of Cladonia borealis.</title>
        <authorList>
            <person name="Park H."/>
        </authorList>
    </citation>
    <scope>NUCLEOTIDE SEQUENCE</scope>
    <source>
        <strain evidence="6">ANT050790</strain>
    </source>
</reference>
<dbReference type="GO" id="GO:0019369">
    <property type="term" value="P:arachidonate metabolic process"/>
    <property type="evidence" value="ECO:0007669"/>
    <property type="project" value="TreeGrafter"/>
</dbReference>
<dbReference type="AlphaFoldDB" id="A0AA39UX26"/>
<dbReference type="GO" id="GO:0016020">
    <property type="term" value="C:membrane"/>
    <property type="evidence" value="ECO:0007669"/>
    <property type="project" value="TreeGrafter"/>
</dbReference>
<dbReference type="PANTHER" id="PTHR24185:SF1">
    <property type="entry name" value="CALCIUM-INDEPENDENT PHOSPHOLIPASE A2-GAMMA"/>
    <property type="match status" value="1"/>
</dbReference>
<gene>
    <name evidence="6" type="ORF">JMJ35_010516</name>
</gene>
<evidence type="ECO:0000256" key="1">
    <source>
        <dbReference type="ARBA" id="ARBA00022801"/>
    </source>
</evidence>
<dbReference type="SUPFAM" id="SSF52151">
    <property type="entry name" value="FabD/lysophospholipase-like"/>
    <property type="match status" value="1"/>
</dbReference>
<evidence type="ECO:0000256" key="4">
    <source>
        <dbReference type="PROSITE-ProRule" id="PRU01161"/>
    </source>
</evidence>
<dbReference type="InterPro" id="IPR002641">
    <property type="entry name" value="PNPLA_dom"/>
</dbReference>
<dbReference type="EMBL" id="JAFEKC020000025">
    <property type="protein sequence ID" value="KAK0507058.1"/>
    <property type="molecule type" value="Genomic_DNA"/>
</dbReference>
<accession>A0AA39UX26</accession>
<name>A0AA39UX26_9LECA</name>
<feature type="domain" description="PNPLA" evidence="5">
    <location>
        <begin position="18"/>
        <end position="223"/>
    </location>
</feature>
<keyword evidence="7" id="KW-1185">Reference proteome</keyword>
<evidence type="ECO:0000259" key="5">
    <source>
        <dbReference type="PROSITE" id="PS51635"/>
    </source>
</evidence>
<dbReference type="GO" id="GO:0046486">
    <property type="term" value="P:glycerolipid metabolic process"/>
    <property type="evidence" value="ECO:0007669"/>
    <property type="project" value="UniProtKB-ARBA"/>
</dbReference>
<evidence type="ECO:0000313" key="6">
    <source>
        <dbReference type="EMBL" id="KAK0507058.1"/>
    </source>
</evidence>
<dbReference type="Pfam" id="PF01734">
    <property type="entry name" value="Patatin"/>
    <property type="match status" value="1"/>
</dbReference>
<protein>
    <recommendedName>
        <fullName evidence="5">PNPLA domain-containing protein</fullName>
    </recommendedName>
</protein>
<proteinExistence type="predicted"/>
<dbReference type="InterPro" id="IPR016035">
    <property type="entry name" value="Acyl_Trfase/lysoPLipase"/>
</dbReference>
<evidence type="ECO:0000256" key="3">
    <source>
        <dbReference type="ARBA" id="ARBA00023098"/>
    </source>
</evidence>
<keyword evidence="3" id="KW-0443">Lipid metabolism</keyword>
<comment type="caution">
    <text evidence="6">The sequence shown here is derived from an EMBL/GenBank/DDBJ whole genome shotgun (WGS) entry which is preliminary data.</text>
</comment>